<keyword evidence="1" id="KW-0175">Coiled coil</keyword>
<dbReference type="InterPro" id="IPR027417">
    <property type="entry name" value="P-loop_NTPase"/>
</dbReference>
<dbReference type="GO" id="GO:0005737">
    <property type="term" value="C:cytoplasm"/>
    <property type="evidence" value="ECO:0007669"/>
    <property type="project" value="UniProtKB-ARBA"/>
</dbReference>
<dbReference type="PANTHER" id="PTHR14919">
    <property type="entry name" value="KPL2-RELATED"/>
    <property type="match status" value="1"/>
</dbReference>
<reference evidence="4" key="1">
    <citation type="submission" date="2012-01" db="EMBL/GenBank/DDBJ databases">
        <title>The Genome Sequence of Oreochromis niloticus (Nile Tilapia).</title>
        <authorList>
            <consortium name="Broad Institute Genome Assembly Team"/>
            <consortium name="Broad Institute Sequencing Platform"/>
            <person name="Di Palma F."/>
            <person name="Johnson J."/>
            <person name="Lander E.S."/>
            <person name="Lindblad-Toh K."/>
        </authorList>
    </citation>
    <scope>NUCLEOTIDE SEQUENCE [LARGE SCALE GENOMIC DNA]</scope>
</reference>
<proteinExistence type="predicted"/>
<dbReference type="InterPro" id="IPR036872">
    <property type="entry name" value="CH_dom_sf"/>
</dbReference>
<dbReference type="Pfam" id="PF24082">
    <property type="entry name" value="SPEF2_C"/>
    <property type="match status" value="1"/>
</dbReference>
<protein>
    <submittedName>
        <fullName evidence="3">Sperm flagellar 2</fullName>
    </submittedName>
</protein>
<dbReference type="OMA" id="WYNSFES"/>
<keyword evidence="4" id="KW-1185">Reference proteome</keyword>
<dbReference type="Proteomes" id="UP000005207">
    <property type="component" value="Linkage group LG12"/>
</dbReference>
<reference evidence="3" key="2">
    <citation type="submission" date="2025-08" db="UniProtKB">
        <authorList>
            <consortium name="Ensembl"/>
        </authorList>
    </citation>
    <scope>IDENTIFICATION</scope>
</reference>
<name>I3KAQ0_ORENI</name>
<dbReference type="PANTHER" id="PTHR14919:SF0">
    <property type="entry name" value="SPERM FLAGELLAR PROTEIN 2"/>
    <property type="match status" value="1"/>
</dbReference>
<dbReference type="SUPFAM" id="SSF52540">
    <property type="entry name" value="P-loop containing nucleoside triphosphate hydrolases"/>
    <property type="match status" value="1"/>
</dbReference>
<feature type="domain" description="Calponin-homology (CH)" evidence="2">
    <location>
        <begin position="1"/>
        <end position="105"/>
    </location>
</feature>
<dbReference type="GO" id="GO:0007288">
    <property type="term" value="P:sperm axoneme assembly"/>
    <property type="evidence" value="ECO:0007669"/>
    <property type="project" value="TreeGrafter"/>
</dbReference>
<dbReference type="eggNOG" id="ENOG502QR7Y">
    <property type="taxonomic scope" value="Eukaryota"/>
</dbReference>
<dbReference type="Pfam" id="PF22946">
    <property type="entry name" value="SPEF2_D5"/>
    <property type="match status" value="1"/>
</dbReference>
<dbReference type="InterPro" id="IPR052634">
    <property type="entry name" value="Sperm_flagellar-bone_growth"/>
</dbReference>
<evidence type="ECO:0000313" key="4">
    <source>
        <dbReference type="Proteomes" id="UP000005207"/>
    </source>
</evidence>
<reference evidence="3" key="3">
    <citation type="submission" date="2025-09" db="UniProtKB">
        <authorList>
            <consortium name="Ensembl"/>
        </authorList>
    </citation>
    <scope>IDENTIFICATION</scope>
</reference>
<dbReference type="GO" id="GO:0002177">
    <property type="term" value="C:manchette"/>
    <property type="evidence" value="ECO:0007669"/>
    <property type="project" value="TreeGrafter"/>
</dbReference>
<dbReference type="Gene3D" id="3.40.50.300">
    <property type="entry name" value="P-loop containing nucleotide triphosphate hydrolases"/>
    <property type="match status" value="2"/>
</dbReference>
<evidence type="ECO:0000313" key="3">
    <source>
        <dbReference type="Ensembl" id="ENSONIP00000018195.2"/>
    </source>
</evidence>
<dbReference type="InterPro" id="IPR054517">
    <property type="entry name" value="SPEF2_D5"/>
</dbReference>
<dbReference type="Pfam" id="PF06294">
    <property type="entry name" value="CH_2"/>
    <property type="match status" value="1"/>
</dbReference>
<dbReference type="AlphaFoldDB" id="I3KAQ0"/>
<dbReference type="GO" id="GO:0097225">
    <property type="term" value="C:sperm midpiece"/>
    <property type="evidence" value="ECO:0007669"/>
    <property type="project" value="TreeGrafter"/>
</dbReference>
<accession>I3KAQ0</accession>
<organism evidence="3 4">
    <name type="scientific">Oreochromis niloticus</name>
    <name type="common">Nile tilapia</name>
    <name type="synonym">Tilapia nilotica</name>
    <dbReference type="NCBI Taxonomy" id="8128"/>
    <lineage>
        <taxon>Eukaryota</taxon>
        <taxon>Metazoa</taxon>
        <taxon>Chordata</taxon>
        <taxon>Craniata</taxon>
        <taxon>Vertebrata</taxon>
        <taxon>Euteleostomi</taxon>
        <taxon>Actinopterygii</taxon>
        <taxon>Neopterygii</taxon>
        <taxon>Teleostei</taxon>
        <taxon>Neoteleostei</taxon>
        <taxon>Acanthomorphata</taxon>
        <taxon>Ovalentaria</taxon>
        <taxon>Cichlomorphae</taxon>
        <taxon>Cichliformes</taxon>
        <taxon>Cichlidae</taxon>
        <taxon>African cichlids</taxon>
        <taxon>Pseudocrenilabrinae</taxon>
        <taxon>Oreochromini</taxon>
        <taxon>Oreochromis</taxon>
    </lineage>
</organism>
<dbReference type="HOGENOM" id="CLU_002424_1_0_1"/>
<evidence type="ECO:0000256" key="1">
    <source>
        <dbReference type="SAM" id="Coils"/>
    </source>
</evidence>
<dbReference type="Gene3D" id="1.10.418.10">
    <property type="entry name" value="Calponin-like domain"/>
    <property type="match status" value="1"/>
</dbReference>
<dbReference type="InterPro" id="IPR056199">
    <property type="entry name" value="SPEF2_C"/>
</dbReference>
<feature type="coiled-coil region" evidence="1">
    <location>
        <begin position="780"/>
        <end position="814"/>
    </location>
</feature>
<dbReference type="InParanoid" id="I3KAQ0"/>
<feature type="coiled-coil region" evidence="1">
    <location>
        <begin position="250"/>
        <end position="277"/>
    </location>
</feature>
<dbReference type="PROSITE" id="PS50021">
    <property type="entry name" value="CH"/>
    <property type="match status" value="1"/>
</dbReference>
<dbReference type="GeneTree" id="ENSGT00390000008160"/>
<sequence>MSDILCRWLNQEVQLSKAVEPKTIAKDFASGYLMGEVLHKYQLQNDFNMFMKKDTSVSKLNNFTRLEPTLQLLGISFDINTAQDLMQEKQGVATRLLYQLYVSLEKNRKAEISGTMMEIMQPAGCASLHKKEHQIYSDRLRQVVKRDTELKLQKISQHYEEKFQHLKSLLPYNFLHMFFFLSIFSGRSPVDFSLGSNSQGRDLLGRGNKVMLQSSNRYIQEIRKRLEENAIACKEREKRQDRFLVEQLKAHEAQEEARREEQLVKRLTRQTQQEQRLATQLIQIRMQKEVIRENRLFREQQYQQRRERDFQEALDREAALAQQAKLDRAEEIKKELEFCNRIAAERAQRKYKKHFENCRGILEQIMDLATKLGEYRLLNGNRIPEKLMREWKELLFSGLPLYEPIKDHQPGFGFREPLDPVELQKQEILNNQDYDEYTNMVGEWGLPEEAEEVKLPVTNNDILGYIVQRLRNVVDQPIMEPSSSLFPDFILKACVLGKFCSGKTTCLSKIAEAHGIYVLSTDTLIEEALNAHKNEEKLPSQSGWILDGFPFDIAQAHLLEEALGGAVSLEKEVVNSRKNLAKDPNPPKPPPPPAPVLDLVLLLDIPDEHAVSRGYTKMGLITLRSLIMSFQDTWPKLEKWFGEKQNILVRVDADVDVQELYSRVESILHQAMLKTQGGAPKNSPKSKSFCPRSSVQLYVNEPLPPEIPEYLCSYWDTLCNSYVDGVKTVMQELRSQRSVINHHLFNIRYSHYKHYLGRPDLKQELVSQWQKNFNSIPDDMREDEDTKEELHLRLDELRERLWDITDKRKEQDEQERASLMSDGWLEEHIVVLVNHHSILTQVELNRFQETLCILRVYYLSMCEQMLPKPLSNFFYIPLMENIENKDQDERLQNISASCCSVILCRFCRQCYCLFCSQLMEIVSSLTDSYELVDWRRFLLSAALPWPFPLLSQLLDVLQQFKAADTGDTGYINEENYLKTELWFSTESVQTVPEDPSEPVPYERLANLRKFFFHMFADHSFSPSRLDYVSMLKYFAADPNPTQGFIRALSVILGQKLTHSSLSHLVKVSM</sequence>
<dbReference type="Ensembl" id="ENSONIT00000018212.2">
    <property type="protein sequence ID" value="ENSONIP00000018195.2"/>
    <property type="gene ID" value="ENSONIG00000014471.2"/>
</dbReference>
<evidence type="ECO:0000259" key="2">
    <source>
        <dbReference type="PROSITE" id="PS50021"/>
    </source>
</evidence>
<dbReference type="InterPro" id="IPR010441">
    <property type="entry name" value="CH_2"/>
</dbReference>
<dbReference type="InterPro" id="IPR001715">
    <property type="entry name" value="CH_dom"/>
</dbReference>